<evidence type="ECO:0000313" key="4">
    <source>
        <dbReference type="EMBL" id="OGM27400.1"/>
    </source>
</evidence>
<dbReference type="InterPro" id="IPR029058">
    <property type="entry name" value="AB_hydrolase_fold"/>
</dbReference>
<feature type="transmembrane region" description="Helical" evidence="2">
    <location>
        <begin position="12"/>
        <end position="31"/>
    </location>
</feature>
<dbReference type="Pfam" id="PF00326">
    <property type="entry name" value="Peptidase_S9"/>
    <property type="match status" value="1"/>
</dbReference>
<keyword evidence="2" id="KW-0812">Transmembrane</keyword>
<dbReference type="SUPFAM" id="SSF53474">
    <property type="entry name" value="alpha/beta-Hydrolases"/>
    <property type="match status" value="1"/>
</dbReference>
<dbReference type="GO" id="GO:0008236">
    <property type="term" value="F:serine-type peptidase activity"/>
    <property type="evidence" value="ECO:0007669"/>
    <property type="project" value="InterPro"/>
</dbReference>
<keyword evidence="1" id="KW-0378">Hydrolase</keyword>
<evidence type="ECO:0000259" key="3">
    <source>
        <dbReference type="Pfam" id="PF00326"/>
    </source>
</evidence>
<dbReference type="AlphaFoldDB" id="A0A1F7YJN0"/>
<feature type="domain" description="Peptidase S9 prolyl oligopeptidase catalytic" evidence="3">
    <location>
        <begin position="143"/>
        <end position="325"/>
    </location>
</feature>
<keyword evidence="2" id="KW-0472">Membrane</keyword>
<accession>A0A1F7YJN0</accession>
<keyword evidence="2" id="KW-1133">Transmembrane helix</keyword>
<gene>
    <name evidence="4" type="ORF">A2628_01185</name>
</gene>
<dbReference type="EMBL" id="MGGL01000004">
    <property type="protein sequence ID" value="OGM27400.1"/>
    <property type="molecule type" value="Genomic_DNA"/>
</dbReference>
<dbReference type="PANTHER" id="PTHR22946">
    <property type="entry name" value="DIENELACTONE HYDROLASE DOMAIN-CONTAINING PROTEIN-RELATED"/>
    <property type="match status" value="1"/>
</dbReference>
<dbReference type="InterPro" id="IPR001375">
    <property type="entry name" value="Peptidase_S9_cat"/>
</dbReference>
<dbReference type="GO" id="GO:0052689">
    <property type="term" value="F:carboxylic ester hydrolase activity"/>
    <property type="evidence" value="ECO:0007669"/>
    <property type="project" value="UniProtKB-ARBA"/>
</dbReference>
<comment type="caution">
    <text evidence="4">The sequence shown here is derived from an EMBL/GenBank/DDBJ whole genome shotgun (WGS) entry which is preliminary data.</text>
</comment>
<organism evidence="4 5">
    <name type="scientific">Candidatus Woesebacteria bacterium RIFCSPHIGHO2_01_FULL_40_22</name>
    <dbReference type="NCBI Taxonomy" id="1802499"/>
    <lineage>
        <taxon>Bacteria</taxon>
        <taxon>Candidatus Woeseibacteriota</taxon>
    </lineage>
</organism>
<evidence type="ECO:0000313" key="5">
    <source>
        <dbReference type="Proteomes" id="UP000179221"/>
    </source>
</evidence>
<dbReference type="GO" id="GO:0006508">
    <property type="term" value="P:proteolysis"/>
    <property type="evidence" value="ECO:0007669"/>
    <property type="project" value="InterPro"/>
</dbReference>
<dbReference type="Gene3D" id="3.40.50.1820">
    <property type="entry name" value="alpha/beta hydrolase"/>
    <property type="match status" value="1"/>
</dbReference>
<name>A0A1F7YJN0_9BACT</name>
<sequence length="346" mass="38888">MVKFGSIIKKVLFGLSYGLILTAGIFIGNKLSQSKTSSIITDIPKIIEKPLEKYSIDNLKNKEIKRGSLVIGTKFDNDNDKLDAYIFKFSFSPDPASNKTKSTTGQINIPIDAKESPRPIIILIRGFVNQEIYTTGAGTKNAAMYFAENGYITVAPDFLGYGNSDSESGDIFESRFQTYTTILSLLKSLSDIKEWDGETLYLWGHSNGGQIAITVLEITGKDYPTTLWAPVSKPFPYSILYYTDESSDKGKLIRQELAKFENLYDAENYSLDNYLTYINAPLQIHQGTGDNAVPLSWSNNLVNKLRDLDKDITYYTYTGADHNLKPSWDSVVERDVTFFQSHRDNI</sequence>
<protein>
    <recommendedName>
        <fullName evidence="3">Peptidase S9 prolyl oligopeptidase catalytic domain-containing protein</fullName>
    </recommendedName>
</protein>
<proteinExistence type="predicted"/>
<evidence type="ECO:0000256" key="1">
    <source>
        <dbReference type="ARBA" id="ARBA00022801"/>
    </source>
</evidence>
<evidence type="ECO:0000256" key="2">
    <source>
        <dbReference type="SAM" id="Phobius"/>
    </source>
</evidence>
<reference evidence="4 5" key="1">
    <citation type="journal article" date="2016" name="Nat. Commun.">
        <title>Thousands of microbial genomes shed light on interconnected biogeochemical processes in an aquifer system.</title>
        <authorList>
            <person name="Anantharaman K."/>
            <person name="Brown C.T."/>
            <person name="Hug L.A."/>
            <person name="Sharon I."/>
            <person name="Castelle C.J."/>
            <person name="Probst A.J."/>
            <person name="Thomas B.C."/>
            <person name="Singh A."/>
            <person name="Wilkins M.J."/>
            <person name="Karaoz U."/>
            <person name="Brodie E.L."/>
            <person name="Williams K.H."/>
            <person name="Hubbard S.S."/>
            <person name="Banfield J.F."/>
        </authorList>
    </citation>
    <scope>NUCLEOTIDE SEQUENCE [LARGE SCALE GENOMIC DNA]</scope>
</reference>
<dbReference type="Proteomes" id="UP000179221">
    <property type="component" value="Unassembled WGS sequence"/>
</dbReference>
<dbReference type="PANTHER" id="PTHR22946:SF9">
    <property type="entry name" value="POLYKETIDE TRANSFERASE AF380"/>
    <property type="match status" value="1"/>
</dbReference>
<dbReference type="InterPro" id="IPR050261">
    <property type="entry name" value="FrsA_esterase"/>
</dbReference>